<dbReference type="AlphaFoldDB" id="G7I9U5"/>
<keyword evidence="3" id="KW-1185">Reference proteome</keyword>
<organism evidence="1 3">
    <name type="scientific">Medicago truncatula</name>
    <name type="common">Barrel medic</name>
    <name type="synonym">Medicago tribuloides</name>
    <dbReference type="NCBI Taxonomy" id="3880"/>
    <lineage>
        <taxon>Eukaryota</taxon>
        <taxon>Viridiplantae</taxon>
        <taxon>Streptophyta</taxon>
        <taxon>Embryophyta</taxon>
        <taxon>Tracheophyta</taxon>
        <taxon>Spermatophyta</taxon>
        <taxon>Magnoliopsida</taxon>
        <taxon>eudicotyledons</taxon>
        <taxon>Gunneridae</taxon>
        <taxon>Pentapetalae</taxon>
        <taxon>rosids</taxon>
        <taxon>fabids</taxon>
        <taxon>Fabales</taxon>
        <taxon>Fabaceae</taxon>
        <taxon>Papilionoideae</taxon>
        <taxon>50 kb inversion clade</taxon>
        <taxon>NPAAA clade</taxon>
        <taxon>Hologalegina</taxon>
        <taxon>IRL clade</taxon>
        <taxon>Trifolieae</taxon>
        <taxon>Medicago</taxon>
    </lineage>
</organism>
<reference evidence="1 3" key="2">
    <citation type="journal article" date="2014" name="BMC Genomics">
        <title>An improved genome release (version Mt4.0) for the model legume Medicago truncatula.</title>
        <authorList>
            <person name="Tang H."/>
            <person name="Krishnakumar V."/>
            <person name="Bidwell S."/>
            <person name="Rosen B."/>
            <person name="Chan A."/>
            <person name="Zhou S."/>
            <person name="Gentzbittel L."/>
            <person name="Childs K.L."/>
            <person name="Yandell M."/>
            <person name="Gundlach H."/>
            <person name="Mayer K.F."/>
            <person name="Schwartz D.C."/>
            <person name="Town C.D."/>
        </authorList>
    </citation>
    <scope>GENOME REANNOTATION</scope>
    <source>
        <strain evidence="2 3">cv. Jemalong A17</strain>
    </source>
</reference>
<name>G7I9U5_MEDTR</name>
<proteinExistence type="predicted"/>
<reference evidence="2" key="3">
    <citation type="submission" date="2015-04" db="UniProtKB">
        <authorList>
            <consortium name="EnsemblPlants"/>
        </authorList>
    </citation>
    <scope>IDENTIFICATION</scope>
    <source>
        <strain evidence="2">cv. Jemalong A17</strain>
    </source>
</reference>
<protein>
    <submittedName>
        <fullName evidence="1 2">Uncharacterized protein</fullName>
    </submittedName>
</protein>
<dbReference type="EnsemblPlants" id="AES59206">
    <property type="protein sequence ID" value="AES59206"/>
    <property type="gene ID" value="MTR_1g015710"/>
</dbReference>
<accession>G7I9U5</accession>
<dbReference type="Proteomes" id="UP000002051">
    <property type="component" value="Unassembled WGS sequence"/>
</dbReference>
<dbReference type="PaxDb" id="3880-AES59206"/>
<evidence type="ECO:0000313" key="3">
    <source>
        <dbReference type="Proteomes" id="UP000002051"/>
    </source>
</evidence>
<reference evidence="1 3" key="1">
    <citation type="journal article" date="2011" name="Nature">
        <title>The Medicago genome provides insight into the evolution of rhizobial symbioses.</title>
        <authorList>
            <person name="Young N.D."/>
            <person name="Debelle F."/>
            <person name="Oldroyd G.E."/>
            <person name="Geurts R."/>
            <person name="Cannon S.B."/>
            <person name="Udvardi M.K."/>
            <person name="Benedito V.A."/>
            <person name="Mayer K.F."/>
            <person name="Gouzy J."/>
            <person name="Schoof H."/>
            <person name="Van de Peer Y."/>
            <person name="Proost S."/>
            <person name="Cook D.R."/>
            <person name="Meyers B.C."/>
            <person name="Spannagl M."/>
            <person name="Cheung F."/>
            <person name="De Mita S."/>
            <person name="Krishnakumar V."/>
            <person name="Gundlach H."/>
            <person name="Zhou S."/>
            <person name="Mudge J."/>
            <person name="Bharti A.K."/>
            <person name="Murray J.D."/>
            <person name="Naoumkina M.A."/>
            <person name="Rosen B."/>
            <person name="Silverstein K.A."/>
            <person name="Tang H."/>
            <person name="Rombauts S."/>
            <person name="Zhao P.X."/>
            <person name="Zhou P."/>
            <person name="Barbe V."/>
            <person name="Bardou P."/>
            <person name="Bechner M."/>
            <person name="Bellec A."/>
            <person name="Berger A."/>
            <person name="Berges H."/>
            <person name="Bidwell S."/>
            <person name="Bisseling T."/>
            <person name="Choisne N."/>
            <person name="Couloux A."/>
            <person name="Denny R."/>
            <person name="Deshpande S."/>
            <person name="Dai X."/>
            <person name="Doyle J.J."/>
            <person name="Dudez A.M."/>
            <person name="Farmer A.D."/>
            <person name="Fouteau S."/>
            <person name="Franken C."/>
            <person name="Gibelin C."/>
            <person name="Gish J."/>
            <person name="Goldstein S."/>
            <person name="Gonzalez A.J."/>
            <person name="Green P.J."/>
            <person name="Hallab A."/>
            <person name="Hartog M."/>
            <person name="Hua A."/>
            <person name="Humphray S.J."/>
            <person name="Jeong D.H."/>
            <person name="Jing Y."/>
            <person name="Jocker A."/>
            <person name="Kenton S.M."/>
            <person name="Kim D.J."/>
            <person name="Klee K."/>
            <person name="Lai H."/>
            <person name="Lang C."/>
            <person name="Lin S."/>
            <person name="Macmil S.L."/>
            <person name="Magdelenat G."/>
            <person name="Matthews L."/>
            <person name="McCorrison J."/>
            <person name="Monaghan E.L."/>
            <person name="Mun J.H."/>
            <person name="Najar F.Z."/>
            <person name="Nicholson C."/>
            <person name="Noirot C."/>
            <person name="O'Bleness M."/>
            <person name="Paule C.R."/>
            <person name="Poulain J."/>
            <person name="Prion F."/>
            <person name="Qin B."/>
            <person name="Qu C."/>
            <person name="Retzel E.F."/>
            <person name="Riddle C."/>
            <person name="Sallet E."/>
            <person name="Samain S."/>
            <person name="Samson N."/>
            <person name="Sanders I."/>
            <person name="Saurat O."/>
            <person name="Scarpelli C."/>
            <person name="Schiex T."/>
            <person name="Segurens B."/>
            <person name="Severin A.J."/>
            <person name="Sherrier D.J."/>
            <person name="Shi R."/>
            <person name="Sims S."/>
            <person name="Singer S.R."/>
            <person name="Sinharoy S."/>
            <person name="Sterck L."/>
            <person name="Viollet A."/>
            <person name="Wang B.B."/>
            <person name="Wang K."/>
            <person name="Wang M."/>
            <person name="Wang X."/>
            <person name="Warfsmann J."/>
            <person name="Weissenbach J."/>
            <person name="White D.D."/>
            <person name="White J.D."/>
            <person name="Wiley G.B."/>
            <person name="Wincker P."/>
            <person name="Xing Y."/>
            <person name="Yang L."/>
            <person name="Yao Z."/>
            <person name="Ying F."/>
            <person name="Zhai J."/>
            <person name="Zhou L."/>
            <person name="Zuber A."/>
            <person name="Denarie J."/>
            <person name="Dixon R.A."/>
            <person name="May G.D."/>
            <person name="Schwartz D.C."/>
            <person name="Rogers J."/>
            <person name="Quetier F."/>
            <person name="Town C.D."/>
            <person name="Roe B.A."/>
        </authorList>
    </citation>
    <scope>NUCLEOTIDE SEQUENCE [LARGE SCALE GENOMIC DNA]</scope>
    <source>
        <strain evidence="1">A17</strain>
        <strain evidence="2 3">cv. Jemalong A17</strain>
    </source>
</reference>
<sequence length="67" mass="7798">MIKKYEIDATLAVQQARYNVKRIPKCHNTAAELEHQSRTGTAEGQKKATAEPNPFDFNYFHLFRIFL</sequence>
<dbReference type="HOGENOM" id="CLU_2816180_0_0_1"/>
<dbReference type="EMBL" id="CM001217">
    <property type="protein sequence ID" value="AES59206.1"/>
    <property type="molecule type" value="Genomic_DNA"/>
</dbReference>
<evidence type="ECO:0000313" key="2">
    <source>
        <dbReference type="EnsemblPlants" id="AES59206"/>
    </source>
</evidence>
<evidence type="ECO:0000313" key="1">
    <source>
        <dbReference type="EMBL" id="AES59206.1"/>
    </source>
</evidence>
<gene>
    <name evidence="1" type="ordered locus">MTR_1g015710</name>
</gene>